<dbReference type="InterPro" id="IPR004408">
    <property type="entry name" value="Biotin_CoA_COase_ligase"/>
</dbReference>
<dbReference type="STRING" id="202789.GCA_001457435_00748"/>
<dbReference type="InterPro" id="IPR045864">
    <property type="entry name" value="aa-tRNA-synth_II/BPL/LPL"/>
</dbReference>
<feature type="domain" description="BPL/LPL catalytic" evidence="2">
    <location>
        <begin position="18"/>
        <end position="202"/>
    </location>
</feature>
<gene>
    <name evidence="3" type="ORF">HMPREF9233_01361</name>
</gene>
<dbReference type="RefSeq" id="WP_007001567.1">
    <property type="nucleotide sequence ID" value="NZ_JH992955.1"/>
</dbReference>
<dbReference type="GO" id="GO:0004077">
    <property type="term" value="F:biotin--[biotin carboxyl-carrier protein] ligase activity"/>
    <property type="evidence" value="ECO:0007669"/>
    <property type="project" value="InterPro"/>
</dbReference>
<keyword evidence="4" id="KW-1185">Reference proteome</keyword>
<name>K9EVD2_9ACTO</name>
<proteinExistence type="predicted"/>
<dbReference type="EMBL" id="AGWL01000007">
    <property type="protein sequence ID" value="EKU94907.1"/>
    <property type="molecule type" value="Genomic_DNA"/>
</dbReference>
<evidence type="ECO:0000313" key="3">
    <source>
        <dbReference type="EMBL" id="EKU94907.1"/>
    </source>
</evidence>
<dbReference type="Pfam" id="PF03099">
    <property type="entry name" value="BPL_LplA_LipB"/>
    <property type="match status" value="1"/>
</dbReference>
<dbReference type="PANTHER" id="PTHR12835:SF5">
    <property type="entry name" value="BIOTIN--PROTEIN LIGASE"/>
    <property type="match status" value="1"/>
</dbReference>
<evidence type="ECO:0000313" key="4">
    <source>
        <dbReference type="Proteomes" id="UP000009888"/>
    </source>
</evidence>
<protein>
    <submittedName>
        <fullName evidence="3">Biotin-[acetyl-CoA-carboxylase] ligase</fullName>
    </submittedName>
</protein>
<keyword evidence="1 3" id="KW-0436">Ligase</keyword>
<dbReference type="NCBIfam" id="TIGR00121">
    <property type="entry name" value="birA_ligase"/>
    <property type="match status" value="1"/>
</dbReference>
<dbReference type="Proteomes" id="UP000009888">
    <property type="component" value="Unassembled WGS sequence"/>
</dbReference>
<accession>K9EVD2</accession>
<dbReference type="HOGENOM" id="CLU_051096_5_0_11"/>
<dbReference type="PROSITE" id="PS51733">
    <property type="entry name" value="BPL_LPL_CATALYTIC"/>
    <property type="match status" value="1"/>
</dbReference>
<comment type="caution">
    <text evidence="3">The sequence shown here is derived from an EMBL/GenBank/DDBJ whole genome shotgun (WGS) entry which is preliminary data.</text>
</comment>
<dbReference type="InterPro" id="IPR004143">
    <property type="entry name" value="BPL_LPL_catalytic"/>
</dbReference>
<dbReference type="PANTHER" id="PTHR12835">
    <property type="entry name" value="BIOTIN PROTEIN LIGASE"/>
    <property type="match status" value="1"/>
</dbReference>
<evidence type="ECO:0000256" key="1">
    <source>
        <dbReference type="ARBA" id="ARBA00022598"/>
    </source>
</evidence>
<dbReference type="Gene3D" id="3.30.930.10">
    <property type="entry name" value="Bira Bifunctional Protein, Domain 2"/>
    <property type="match status" value="1"/>
</dbReference>
<dbReference type="SUPFAM" id="SSF55681">
    <property type="entry name" value="Class II aaRS and biotin synthetases"/>
    <property type="match status" value="1"/>
</dbReference>
<sequence>MKNTPIREAQDEFPQLAEVSGDVLFTELTGSTQDDLAELWTRADSGVGHASVLIADHQSAGRGRVGRHWFSLPGGSLLISVVIEIPARLREQVGWVTLAAAAAARQALADFDIPALISWPNDIVLHPGKPLKMAGIIGEIAGEREGVLGTVVGMGMNLRIPAHQLPTPVSTSLAAEGLPVPERDALAAGYVSGLLSRMEGLVSAGNAQESGLVGEINRYCETLRAGVVVNRPHSTPVNGTGVRVTANGGLTLQTADGTVTVTAGEVSMIESI</sequence>
<dbReference type="eggNOG" id="COG0340">
    <property type="taxonomic scope" value="Bacteria"/>
</dbReference>
<reference evidence="3 4" key="1">
    <citation type="submission" date="2012-09" db="EMBL/GenBank/DDBJ databases">
        <title>The Genome Sequence of Actinobaculum massiliae ACS-171-V-COL2.</title>
        <authorList>
            <consortium name="The Broad Institute Genome Sequencing Platform"/>
            <person name="Earl A."/>
            <person name="Ward D."/>
            <person name="Feldgarden M."/>
            <person name="Gevers D."/>
            <person name="Saerens B."/>
            <person name="Vaneechoutte M."/>
            <person name="Walker B."/>
            <person name="Young S.K."/>
            <person name="Zeng Q."/>
            <person name="Gargeya S."/>
            <person name="Fitzgerald M."/>
            <person name="Haas B."/>
            <person name="Abouelleil A."/>
            <person name="Alvarado L."/>
            <person name="Arachchi H.M."/>
            <person name="Berlin A."/>
            <person name="Chapman S.B."/>
            <person name="Goldberg J."/>
            <person name="Griggs A."/>
            <person name="Gujja S."/>
            <person name="Hansen M."/>
            <person name="Howarth C."/>
            <person name="Imamovic A."/>
            <person name="Larimer J."/>
            <person name="McCowen C."/>
            <person name="Montmayeur A."/>
            <person name="Murphy C."/>
            <person name="Neiman D."/>
            <person name="Pearson M."/>
            <person name="Priest M."/>
            <person name="Roberts A."/>
            <person name="Saif S."/>
            <person name="Shea T."/>
            <person name="Sisk P."/>
            <person name="Sykes S."/>
            <person name="Wortman J."/>
            <person name="Nusbaum C."/>
            <person name="Birren B."/>
        </authorList>
    </citation>
    <scope>NUCLEOTIDE SEQUENCE [LARGE SCALE GENOMIC DNA]</scope>
    <source>
        <strain evidence="4">ACS-171-V-Col2</strain>
    </source>
</reference>
<dbReference type="GO" id="GO:0005737">
    <property type="term" value="C:cytoplasm"/>
    <property type="evidence" value="ECO:0007669"/>
    <property type="project" value="TreeGrafter"/>
</dbReference>
<dbReference type="PATRIC" id="fig|883066.3.peg.1425"/>
<evidence type="ECO:0000259" key="2">
    <source>
        <dbReference type="PROSITE" id="PS51733"/>
    </source>
</evidence>
<organism evidence="3 4">
    <name type="scientific">Actinobaculum massiliense ACS-171-V-Col2</name>
    <dbReference type="NCBI Taxonomy" id="883066"/>
    <lineage>
        <taxon>Bacteria</taxon>
        <taxon>Bacillati</taxon>
        <taxon>Actinomycetota</taxon>
        <taxon>Actinomycetes</taxon>
        <taxon>Actinomycetales</taxon>
        <taxon>Actinomycetaceae</taxon>
        <taxon>Actinobaculum</taxon>
    </lineage>
</organism>
<dbReference type="AlphaFoldDB" id="K9EVD2"/>